<protein>
    <submittedName>
        <fullName evidence="2">Uncharacterized protein</fullName>
    </submittedName>
</protein>
<evidence type="ECO:0000313" key="2">
    <source>
        <dbReference type="EMBL" id="TNN61981.1"/>
    </source>
</evidence>
<dbReference type="Proteomes" id="UP000314294">
    <property type="component" value="Unassembled WGS sequence"/>
</dbReference>
<comment type="caution">
    <text evidence="2">The sequence shown here is derived from an EMBL/GenBank/DDBJ whole genome shotgun (WGS) entry which is preliminary data.</text>
</comment>
<reference evidence="2 3" key="1">
    <citation type="submission" date="2019-03" db="EMBL/GenBank/DDBJ databases">
        <title>First draft genome of Liparis tanakae, snailfish: a comprehensive survey of snailfish specific genes.</title>
        <authorList>
            <person name="Kim W."/>
            <person name="Song I."/>
            <person name="Jeong J.-H."/>
            <person name="Kim D."/>
            <person name="Kim S."/>
            <person name="Ryu S."/>
            <person name="Song J.Y."/>
            <person name="Lee S.K."/>
        </authorList>
    </citation>
    <scope>NUCLEOTIDE SEQUENCE [LARGE SCALE GENOMIC DNA]</scope>
    <source>
        <tissue evidence="2">Muscle</tissue>
    </source>
</reference>
<accession>A0A4Z2H8Q2</accession>
<feature type="region of interest" description="Disordered" evidence="1">
    <location>
        <begin position="92"/>
        <end position="119"/>
    </location>
</feature>
<name>A0A4Z2H8Q2_9TELE</name>
<sequence length="233" mass="26269">METIKRHEERASVRKRRHSELPSASDGYERRADGRTPRGRRQMLVSAVAVMRRTVQRVLLLALVGVAEQDHLTQEGVHDHVLVVDLWAAHNRRKKGRDPGAGKERTGKEKKGNKRSLQDRNMIVNMQMRRHASRGPTSSGVLSLQAFGIHYMDLSDQLRVATHPRPTCLRRVIQSQLSGKERVHISEDAEQEVALLPGVKGRGNDYITALLQILPEEDAARVDVDGARYFLLG</sequence>
<dbReference type="AlphaFoldDB" id="A0A4Z2H8Q2"/>
<keyword evidence="3" id="KW-1185">Reference proteome</keyword>
<evidence type="ECO:0000256" key="1">
    <source>
        <dbReference type="SAM" id="MobiDB-lite"/>
    </source>
</evidence>
<organism evidence="2 3">
    <name type="scientific">Liparis tanakae</name>
    <name type="common">Tanaka's snailfish</name>
    <dbReference type="NCBI Taxonomy" id="230148"/>
    <lineage>
        <taxon>Eukaryota</taxon>
        <taxon>Metazoa</taxon>
        <taxon>Chordata</taxon>
        <taxon>Craniata</taxon>
        <taxon>Vertebrata</taxon>
        <taxon>Euteleostomi</taxon>
        <taxon>Actinopterygii</taxon>
        <taxon>Neopterygii</taxon>
        <taxon>Teleostei</taxon>
        <taxon>Neoteleostei</taxon>
        <taxon>Acanthomorphata</taxon>
        <taxon>Eupercaria</taxon>
        <taxon>Perciformes</taxon>
        <taxon>Cottioidei</taxon>
        <taxon>Cottales</taxon>
        <taxon>Liparidae</taxon>
        <taxon>Liparis</taxon>
    </lineage>
</organism>
<proteinExistence type="predicted"/>
<feature type="compositionally biased region" description="Basic and acidic residues" evidence="1">
    <location>
        <begin position="1"/>
        <end position="12"/>
    </location>
</feature>
<feature type="region of interest" description="Disordered" evidence="1">
    <location>
        <begin position="1"/>
        <end position="37"/>
    </location>
</feature>
<dbReference type="EMBL" id="SRLO01000304">
    <property type="protein sequence ID" value="TNN61981.1"/>
    <property type="molecule type" value="Genomic_DNA"/>
</dbReference>
<feature type="compositionally biased region" description="Basic and acidic residues" evidence="1">
    <location>
        <begin position="97"/>
        <end position="110"/>
    </location>
</feature>
<gene>
    <name evidence="2" type="ORF">EYF80_027816</name>
</gene>
<evidence type="ECO:0000313" key="3">
    <source>
        <dbReference type="Proteomes" id="UP000314294"/>
    </source>
</evidence>
<feature type="compositionally biased region" description="Basic and acidic residues" evidence="1">
    <location>
        <begin position="27"/>
        <end position="36"/>
    </location>
</feature>